<keyword evidence="3" id="KW-0413">Isomerase</keyword>
<evidence type="ECO:0000313" key="4">
    <source>
        <dbReference type="Proteomes" id="UP000199150"/>
    </source>
</evidence>
<organism evidence="3 4">
    <name type="scientific">Asticcacaulis taihuensis</name>
    <dbReference type="NCBI Taxonomy" id="260084"/>
    <lineage>
        <taxon>Bacteria</taxon>
        <taxon>Pseudomonadati</taxon>
        <taxon>Pseudomonadota</taxon>
        <taxon>Alphaproteobacteria</taxon>
        <taxon>Caulobacterales</taxon>
        <taxon>Caulobacteraceae</taxon>
        <taxon>Asticcacaulis</taxon>
    </lineage>
</organism>
<dbReference type="SUPFAM" id="SSF52833">
    <property type="entry name" value="Thioredoxin-like"/>
    <property type="match status" value="1"/>
</dbReference>
<name>A0A1G4RY26_9CAUL</name>
<dbReference type="CDD" id="cd02966">
    <property type="entry name" value="TlpA_like_family"/>
    <property type="match status" value="1"/>
</dbReference>
<dbReference type="AlphaFoldDB" id="A0A1G4RY26"/>
<dbReference type="InterPro" id="IPR013740">
    <property type="entry name" value="Redoxin"/>
</dbReference>
<feature type="chain" id="PRO_5011528307" evidence="1">
    <location>
        <begin position="21"/>
        <end position="158"/>
    </location>
</feature>
<dbReference type="OrthoDB" id="9799347at2"/>
<feature type="domain" description="Thioredoxin" evidence="2">
    <location>
        <begin position="15"/>
        <end position="158"/>
    </location>
</feature>
<evidence type="ECO:0000313" key="3">
    <source>
        <dbReference type="EMBL" id="SCW61794.1"/>
    </source>
</evidence>
<evidence type="ECO:0000259" key="2">
    <source>
        <dbReference type="PROSITE" id="PS51352"/>
    </source>
</evidence>
<dbReference type="PROSITE" id="PS51352">
    <property type="entry name" value="THIOREDOXIN_2"/>
    <property type="match status" value="1"/>
</dbReference>
<dbReference type="PANTHER" id="PTHR42852:SF18">
    <property type="entry name" value="CHROMOSOME UNDETERMINED SCAFFOLD_47, WHOLE GENOME SHOTGUN SEQUENCE"/>
    <property type="match status" value="1"/>
</dbReference>
<keyword evidence="1" id="KW-0732">Signal</keyword>
<dbReference type="RefSeq" id="WP_090647792.1">
    <property type="nucleotide sequence ID" value="NZ_CBCRYE010000001.1"/>
</dbReference>
<dbReference type="GO" id="GO:0016853">
    <property type="term" value="F:isomerase activity"/>
    <property type="evidence" value="ECO:0007669"/>
    <property type="project" value="UniProtKB-KW"/>
</dbReference>
<dbReference type="Pfam" id="PF08534">
    <property type="entry name" value="Redoxin"/>
    <property type="match status" value="1"/>
</dbReference>
<reference evidence="4" key="1">
    <citation type="submission" date="2016-10" db="EMBL/GenBank/DDBJ databases">
        <authorList>
            <person name="Varghese N."/>
            <person name="Submissions S."/>
        </authorList>
    </citation>
    <scope>NUCLEOTIDE SEQUENCE [LARGE SCALE GENOMIC DNA]</scope>
    <source>
        <strain evidence="4">CGMCC 1.3431</strain>
    </source>
</reference>
<accession>A0A1G4RY26</accession>
<keyword evidence="4" id="KW-1185">Reference proteome</keyword>
<gene>
    <name evidence="3" type="ORF">SAMN02927928_2255</name>
</gene>
<dbReference type="STRING" id="260084.SAMN02927928_2255"/>
<dbReference type="Proteomes" id="UP000199150">
    <property type="component" value="Unassembled WGS sequence"/>
</dbReference>
<feature type="signal peptide" evidence="1">
    <location>
        <begin position="1"/>
        <end position="20"/>
    </location>
</feature>
<protein>
    <submittedName>
        <fullName evidence="3">Thiol-disulfide isomerase or thioredoxin</fullName>
    </submittedName>
</protein>
<dbReference type="Gene3D" id="3.40.30.10">
    <property type="entry name" value="Glutaredoxin"/>
    <property type="match status" value="1"/>
</dbReference>
<dbReference type="InterPro" id="IPR036249">
    <property type="entry name" value="Thioredoxin-like_sf"/>
</dbReference>
<sequence length="158" mass="17631">MVIKRLLPRLLAGLSLFASATLLASAPPVMAGAPLDLSAYKGKVVYLDFWASWCHPCEQSFPYMEQLKSRYGPDGLVIIAVNVDHSRDRANSFLKRVGSDLTVVYDSEGTLAQRYKVHDMPTSLLIGRDGRIRYTHLGFHPEQAANYNNQVAELVHEN</sequence>
<dbReference type="InterPro" id="IPR013766">
    <property type="entry name" value="Thioredoxin_domain"/>
</dbReference>
<dbReference type="PANTHER" id="PTHR42852">
    <property type="entry name" value="THIOL:DISULFIDE INTERCHANGE PROTEIN DSBE"/>
    <property type="match status" value="1"/>
</dbReference>
<evidence type="ECO:0000256" key="1">
    <source>
        <dbReference type="SAM" id="SignalP"/>
    </source>
</evidence>
<dbReference type="InterPro" id="IPR050553">
    <property type="entry name" value="Thioredoxin_ResA/DsbE_sf"/>
</dbReference>
<dbReference type="GO" id="GO:0016491">
    <property type="term" value="F:oxidoreductase activity"/>
    <property type="evidence" value="ECO:0007669"/>
    <property type="project" value="InterPro"/>
</dbReference>
<dbReference type="EMBL" id="FMTS01000003">
    <property type="protein sequence ID" value="SCW61794.1"/>
    <property type="molecule type" value="Genomic_DNA"/>
</dbReference>
<proteinExistence type="predicted"/>